<evidence type="ECO:0000256" key="5">
    <source>
        <dbReference type="ARBA" id="ARBA00023136"/>
    </source>
</evidence>
<reference evidence="8 9" key="1">
    <citation type="submission" date="2014-07" db="EMBL/GenBank/DDBJ databases">
        <title>Methanogenic archaea and the global carbon cycle.</title>
        <authorList>
            <person name="Henriksen J.R."/>
            <person name="Luke J."/>
            <person name="Reinhart S."/>
            <person name="Benedict M.N."/>
            <person name="Youngblut N.D."/>
            <person name="Metcalf M.E."/>
            <person name="Whitaker R.J."/>
            <person name="Metcalf W.W."/>
        </authorList>
    </citation>
    <scope>NUCLEOTIDE SEQUENCE [LARGE SCALE GENOMIC DNA]</scope>
    <source>
        <strain evidence="8 9">CHTI-55</strain>
    </source>
</reference>
<accession>A0A0E3KZY8</accession>
<keyword evidence="3 6" id="KW-0812">Transmembrane</keyword>
<proteinExistence type="predicted"/>
<comment type="subcellular location">
    <subcellularLocation>
        <location evidence="1">Cell membrane</location>
        <topology evidence="1">Multi-pass membrane protein</topology>
    </subcellularLocation>
</comment>
<keyword evidence="2" id="KW-0813">Transport</keyword>
<evidence type="ECO:0000256" key="4">
    <source>
        <dbReference type="ARBA" id="ARBA00022989"/>
    </source>
</evidence>
<sequence>MEHSYFDEKLVFSGMYRVWGVLRSNIMLTIGILLFVLISMMAVMAPVISPHEPAEMHFEERLSPPSASFPLGTDQFGRCIFSRIVYGAQTSLSIAIISTLITVSAGILIGMYAGYFSRCDAFLMRLTDIMLAFFQV</sequence>
<evidence type="ECO:0000256" key="3">
    <source>
        <dbReference type="ARBA" id="ARBA00022692"/>
    </source>
</evidence>
<keyword evidence="4 6" id="KW-1133">Transmembrane helix</keyword>
<evidence type="ECO:0000313" key="9">
    <source>
        <dbReference type="Proteomes" id="UP000056925"/>
    </source>
</evidence>
<evidence type="ECO:0000256" key="1">
    <source>
        <dbReference type="ARBA" id="ARBA00004651"/>
    </source>
</evidence>
<dbReference type="GO" id="GO:0005886">
    <property type="term" value="C:plasma membrane"/>
    <property type="evidence" value="ECO:0007669"/>
    <property type="project" value="UniProtKB-SubCell"/>
</dbReference>
<dbReference type="Pfam" id="PF12911">
    <property type="entry name" value="OppC_N"/>
    <property type="match status" value="1"/>
</dbReference>
<dbReference type="EMBL" id="CP009502">
    <property type="protein sequence ID" value="AKB14735.1"/>
    <property type="molecule type" value="Genomic_DNA"/>
</dbReference>
<name>A0A0E3KZY8_METTE</name>
<evidence type="ECO:0000313" key="8">
    <source>
        <dbReference type="EMBL" id="AKB14735.1"/>
    </source>
</evidence>
<protein>
    <submittedName>
        <fullName evidence="8">Oligopeptide transport system permease protein OppC</fullName>
    </submittedName>
</protein>
<dbReference type="SUPFAM" id="SSF161098">
    <property type="entry name" value="MetI-like"/>
    <property type="match status" value="1"/>
</dbReference>
<dbReference type="PANTHER" id="PTHR43386">
    <property type="entry name" value="OLIGOPEPTIDE TRANSPORT SYSTEM PERMEASE PROTEIN APPC"/>
    <property type="match status" value="1"/>
</dbReference>
<organism evidence="8 9">
    <name type="scientific">Methanosarcina thermophila CHTI-55</name>
    <dbReference type="NCBI Taxonomy" id="1434121"/>
    <lineage>
        <taxon>Archaea</taxon>
        <taxon>Methanobacteriati</taxon>
        <taxon>Methanobacteriota</taxon>
        <taxon>Stenosarchaea group</taxon>
        <taxon>Methanomicrobia</taxon>
        <taxon>Methanosarcinales</taxon>
        <taxon>Methanosarcinaceae</taxon>
        <taxon>Methanosarcina</taxon>
    </lineage>
</organism>
<dbReference type="PATRIC" id="fig|1434121.4.peg.516"/>
<feature type="transmembrane region" description="Helical" evidence="6">
    <location>
        <begin position="26"/>
        <end position="48"/>
    </location>
</feature>
<dbReference type="Proteomes" id="UP000056925">
    <property type="component" value="Chromosome"/>
</dbReference>
<dbReference type="PANTHER" id="PTHR43386:SF1">
    <property type="entry name" value="D,D-DIPEPTIDE TRANSPORT SYSTEM PERMEASE PROTEIN DDPC-RELATED"/>
    <property type="match status" value="1"/>
</dbReference>
<dbReference type="InterPro" id="IPR025966">
    <property type="entry name" value="OppC_N"/>
</dbReference>
<dbReference type="InterPro" id="IPR050366">
    <property type="entry name" value="BP-dependent_transpt_permease"/>
</dbReference>
<dbReference type="RefSeq" id="WP_261788331.1">
    <property type="nucleotide sequence ID" value="NZ_CP009502.1"/>
</dbReference>
<evidence type="ECO:0000259" key="7">
    <source>
        <dbReference type="Pfam" id="PF12911"/>
    </source>
</evidence>
<evidence type="ECO:0000256" key="2">
    <source>
        <dbReference type="ARBA" id="ARBA00022448"/>
    </source>
</evidence>
<dbReference type="HOGENOM" id="CLU_028518_7_3_2"/>
<dbReference type="AlphaFoldDB" id="A0A0E3KZY8"/>
<dbReference type="GeneID" id="75279259"/>
<dbReference type="KEGG" id="mthe:MSTHC_0417"/>
<dbReference type="InterPro" id="IPR035906">
    <property type="entry name" value="MetI-like_sf"/>
</dbReference>
<feature type="domain" description="Oligopeptide transport permease C-like N-terminal" evidence="7">
    <location>
        <begin position="17"/>
        <end position="65"/>
    </location>
</feature>
<feature type="transmembrane region" description="Helical" evidence="6">
    <location>
        <begin position="92"/>
        <end position="115"/>
    </location>
</feature>
<evidence type="ECO:0000256" key="6">
    <source>
        <dbReference type="SAM" id="Phobius"/>
    </source>
</evidence>
<gene>
    <name evidence="8" type="ORF">MSTHC_0417</name>
</gene>
<keyword evidence="5 6" id="KW-0472">Membrane</keyword>